<keyword evidence="1" id="KW-0812">Transmembrane</keyword>
<sequence>MEGIKTIMSKDHYEALHTLRAEFAQKGYSRRAWMMNATPAEQEVFWSYRQKGQLRDAVGGIIGASAMAGVWKMASLRKGLGIAGVIVGGMIGANVSMRTSNIRREMITEVLLLPGDKSPRAAEAREILRTKLPNNAFVQEMMRNPVFANERWMPAKSP</sequence>
<evidence type="ECO:0000313" key="2">
    <source>
        <dbReference type="EMBL" id="KAG2502360.1"/>
    </source>
</evidence>
<evidence type="ECO:0000313" key="4">
    <source>
        <dbReference type="Proteomes" id="UP000785171"/>
    </source>
</evidence>
<feature type="transmembrane region" description="Helical" evidence="1">
    <location>
        <begin position="57"/>
        <end position="74"/>
    </location>
</feature>
<comment type="caution">
    <text evidence="2">The sequence shown here is derived from an EMBL/GenBank/DDBJ whole genome shotgun (WGS) entry which is preliminary data.</text>
</comment>
<dbReference type="EMBL" id="JPWV03001357">
    <property type="protein sequence ID" value="KAG2502360.1"/>
    <property type="molecule type" value="Genomic_DNA"/>
</dbReference>
<evidence type="ECO:0000256" key="1">
    <source>
        <dbReference type="SAM" id="Phobius"/>
    </source>
</evidence>
<proteinExistence type="predicted"/>
<dbReference type="Proteomes" id="UP000792063">
    <property type="component" value="Unassembled WGS sequence"/>
</dbReference>
<reference evidence="2" key="2">
    <citation type="submission" date="2020-06" db="EMBL/GenBank/DDBJ databases">
        <authorList>
            <person name="Studholme D.J."/>
        </authorList>
    </citation>
    <scope>NUCLEOTIDE SEQUENCE</scope>
    <source>
        <strain evidence="2">NZFS 2646</strain>
        <strain evidence="3">NZFS 3630</strain>
    </source>
</reference>
<keyword evidence="1" id="KW-0472">Membrane</keyword>
<dbReference type="Proteomes" id="UP000785171">
    <property type="component" value="Unassembled WGS sequence"/>
</dbReference>
<gene>
    <name evidence="2" type="ORF">JM16_009685</name>
    <name evidence="3" type="ORF">JM18_009907</name>
</gene>
<keyword evidence="1" id="KW-1133">Transmembrane helix</keyword>
<dbReference type="EMBL" id="JPWU03001407">
    <property type="protein sequence ID" value="KAG2502459.1"/>
    <property type="molecule type" value="Genomic_DNA"/>
</dbReference>
<reference evidence="2" key="1">
    <citation type="journal article" date="2015" name="Genom Data">
        <title>Genome sequences of six Phytophthora species associated with forests in New Zealand.</title>
        <authorList>
            <person name="Studholme D.J."/>
            <person name="McDougal R.L."/>
            <person name="Sambles C."/>
            <person name="Hansen E."/>
            <person name="Hardy G."/>
            <person name="Grant M."/>
            <person name="Ganley R.J."/>
            <person name="Williams N.M."/>
        </authorList>
    </citation>
    <scope>NUCLEOTIDE SEQUENCE</scope>
    <source>
        <strain evidence="2">NZFS 2646</strain>
        <strain evidence="3">NZFS 3630</strain>
    </source>
</reference>
<feature type="transmembrane region" description="Helical" evidence="1">
    <location>
        <begin position="80"/>
        <end position="97"/>
    </location>
</feature>
<accession>A0A8T0LJY6</accession>
<evidence type="ECO:0000313" key="3">
    <source>
        <dbReference type="EMBL" id="KAG2502459.1"/>
    </source>
</evidence>
<dbReference type="AlphaFoldDB" id="A0A8T0LJY6"/>
<organism evidence="2 4">
    <name type="scientific">Phytophthora kernoviae</name>
    <dbReference type="NCBI Taxonomy" id="325452"/>
    <lineage>
        <taxon>Eukaryota</taxon>
        <taxon>Sar</taxon>
        <taxon>Stramenopiles</taxon>
        <taxon>Oomycota</taxon>
        <taxon>Peronosporomycetes</taxon>
        <taxon>Peronosporales</taxon>
        <taxon>Peronosporaceae</taxon>
        <taxon>Phytophthora</taxon>
    </lineage>
</organism>
<name>A0A8T0LJY6_9STRA</name>
<protein>
    <submittedName>
        <fullName evidence="2">Uncharacterized protein</fullName>
    </submittedName>
</protein>